<reference evidence="2" key="2">
    <citation type="submission" date="2023-01" db="EMBL/GenBank/DDBJ databases">
        <title>Draft genome sequence of Algimonas ampicilliniresistens strain NBRC 108219.</title>
        <authorList>
            <person name="Sun Q."/>
            <person name="Mori K."/>
        </authorList>
    </citation>
    <scope>NUCLEOTIDE SEQUENCE</scope>
    <source>
        <strain evidence="2">NBRC 108219</strain>
    </source>
</reference>
<sequence length="211" mass="22803">MPKTRPAIVFLPPAPHTGAFFDTIRSTLGEVGTLALTYPGYGDQAPIAQSSIRDYAEALVQEIPKSAVLIGFHTGNLVAAEIAKRKTIAKIVMIDIPYFDQDTRDAYAAKLPDDPEKDAFRAAFAYDPFTEFSDIPCSVSVIATQSNLLDPTRNAAKALGVSLTERMDVTAPVFEAHAKEMAAEILSAIKLGDEGPDERHALLHADYGENP</sequence>
<dbReference type="SUPFAM" id="SSF53474">
    <property type="entry name" value="alpha/beta-Hydrolases"/>
    <property type="match status" value="1"/>
</dbReference>
<name>A0ABQ5V5N0_9PROT</name>
<evidence type="ECO:0000313" key="3">
    <source>
        <dbReference type="Proteomes" id="UP001161391"/>
    </source>
</evidence>
<protein>
    <recommendedName>
        <fullName evidence="1">AB hydrolase-1 domain-containing protein</fullName>
    </recommendedName>
</protein>
<accession>A0ABQ5V5N0</accession>
<keyword evidence="3" id="KW-1185">Reference proteome</keyword>
<evidence type="ECO:0000313" key="2">
    <source>
        <dbReference type="EMBL" id="GLQ22846.1"/>
    </source>
</evidence>
<dbReference type="Gene3D" id="3.40.50.1820">
    <property type="entry name" value="alpha/beta hydrolase"/>
    <property type="match status" value="1"/>
</dbReference>
<organism evidence="2 3">
    <name type="scientific">Algimonas ampicilliniresistens</name>
    <dbReference type="NCBI Taxonomy" id="1298735"/>
    <lineage>
        <taxon>Bacteria</taxon>
        <taxon>Pseudomonadati</taxon>
        <taxon>Pseudomonadota</taxon>
        <taxon>Alphaproteobacteria</taxon>
        <taxon>Maricaulales</taxon>
        <taxon>Robiginitomaculaceae</taxon>
        <taxon>Algimonas</taxon>
    </lineage>
</organism>
<gene>
    <name evidence="2" type="ORF">GCM10007853_07200</name>
</gene>
<dbReference type="RefSeq" id="WP_284387640.1">
    <property type="nucleotide sequence ID" value="NZ_BSNK01000001.1"/>
</dbReference>
<dbReference type="Pfam" id="PF12697">
    <property type="entry name" value="Abhydrolase_6"/>
    <property type="match status" value="1"/>
</dbReference>
<evidence type="ECO:0000259" key="1">
    <source>
        <dbReference type="Pfam" id="PF12697"/>
    </source>
</evidence>
<comment type="caution">
    <text evidence="2">The sequence shown here is derived from an EMBL/GenBank/DDBJ whole genome shotgun (WGS) entry which is preliminary data.</text>
</comment>
<dbReference type="EMBL" id="BSNK01000001">
    <property type="protein sequence ID" value="GLQ22846.1"/>
    <property type="molecule type" value="Genomic_DNA"/>
</dbReference>
<feature type="domain" description="AB hydrolase-1" evidence="1">
    <location>
        <begin position="8"/>
        <end position="126"/>
    </location>
</feature>
<reference evidence="2" key="1">
    <citation type="journal article" date="2014" name="Int. J. Syst. Evol. Microbiol.">
        <title>Complete genome of a new Firmicutes species belonging to the dominant human colonic microbiota ('Ruminococcus bicirculans') reveals two chromosomes and a selective capacity to utilize plant glucans.</title>
        <authorList>
            <consortium name="NISC Comparative Sequencing Program"/>
            <person name="Wegmann U."/>
            <person name="Louis P."/>
            <person name="Goesmann A."/>
            <person name="Henrissat B."/>
            <person name="Duncan S.H."/>
            <person name="Flint H.J."/>
        </authorList>
    </citation>
    <scope>NUCLEOTIDE SEQUENCE</scope>
    <source>
        <strain evidence="2">NBRC 108219</strain>
    </source>
</reference>
<proteinExistence type="predicted"/>
<dbReference type="InterPro" id="IPR029058">
    <property type="entry name" value="AB_hydrolase_fold"/>
</dbReference>
<dbReference type="Proteomes" id="UP001161391">
    <property type="component" value="Unassembled WGS sequence"/>
</dbReference>
<dbReference type="InterPro" id="IPR000073">
    <property type="entry name" value="AB_hydrolase_1"/>
</dbReference>